<dbReference type="EMBL" id="DSKI01000441">
    <property type="protein sequence ID" value="HEB43724.1"/>
    <property type="molecule type" value="Genomic_DNA"/>
</dbReference>
<keyword evidence="3 6" id="KW-0812">Transmembrane</keyword>
<keyword evidence="4 6" id="KW-1133">Transmembrane helix</keyword>
<comment type="subcellular location">
    <subcellularLocation>
        <location evidence="6">Cell membrane</location>
        <topology evidence="6">Multi-pass membrane protein</topology>
    </subcellularLocation>
    <subcellularLocation>
        <location evidence="1">Membrane</location>
    </subcellularLocation>
</comment>
<protein>
    <recommendedName>
        <fullName evidence="6">SURF1-like protein</fullName>
    </recommendedName>
</protein>
<name>A0A7C1T8X5_9HYPH</name>
<dbReference type="InterPro" id="IPR002994">
    <property type="entry name" value="Surf1/Shy1"/>
</dbReference>
<dbReference type="PROSITE" id="PS50895">
    <property type="entry name" value="SURF1"/>
    <property type="match status" value="1"/>
</dbReference>
<reference evidence="7" key="1">
    <citation type="journal article" date="2020" name="mSystems">
        <title>Genome- and Community-Level Interaction Insights into Carbon Utilization and Element Cycling Functions of Hydrothermarchaeota in Hydrothermal Sediment.</title>
        <authorList>
            <person name="Zhou Z."/>
            <person name="Liu Y."/>
            <person name="Xu W."/>
            <person name="Pan J."/>
            <person name="Luo Z.H."/>
            <person name="Li M."/>
        </authorList>
    </citation>
    <scope>NUCLEOTIDE SEQUENCE [LARGE SCALE GENOMIC DNA]</scope>
    <source>
        <strain evidence="7">SpSt-243</strain>
    </source>
</reference>
<evidence type="ECO:0000256" key="6">
    <source>
        <dbReference type="RuleBase" id="RU363076"/>
    </source>
</evidence>
<keyword evidence="6" id="KW-1003">Cell membrane</keyword>
<organism evidence="7">
    <name type="scientific">Agrobacterium albertimagni</name>
    <dbReference type="NCBI Taxonomy" id="147266"/>
    <lineage>
        <taxon>Bacteria</taxon>
        <taxon>Pseudomonadati</taxon>
        <taxon>Pseudomonadota</taxon>
        <taxon>Alphaproteobacteria</taxon>
        <taxon>Hyphomicrobiales</taxon>
        <taxon>Rhizobiaceae</taxon>
        <taxon>Rhizobium/Agrobacterium group</taxon>
        <taxon>Agrobacterium</taxon>
    </lineage>
</organism>
<dbReference type="AlphaFoldDB" id="A0A7C1T8X5"/>
<evidence type="ECO:0000313" key="7">
    <source>
        <dbReference type="EMBL" id="HEB43724.1"/>
    </source>
</evidence>
<dbReference type="PANTHER" id="PTHR23427:SF2">
    <property type="entry name" value="SURFEIT LOCUS PROTEIN 1"/>
    <property type="match status" value="1"/>
</dbReference>
<dbReference type="PANTHER" id="PTHR23427">
    <property type="entry name" value="SURFEIT LOCUS PROTEIN"/>
    <property type="match status" value="1"/>
</dbReference>
<feature type="transmembrane region" description="Helical" evidence="6">
    <location>
        <begin position="7"/>
        <end position="27"/>
    </location>
</feature>
<keyword evidence="5 6" id="KW-0472">Membrane</keyword>
<dbReference type="GO" id="GO:0005886">
    <property type="term" value="C:plasma membrane"/>
    <property type="evidence" value="ECO:0007669"/>
    <property type="project" value="UniProtKB-SubCell"/>
</dbReference>
<comment type="similarity">
    <text evidence="2 6">Belongs to the SURF1 family.</text>
</comment>
<evidence type="ECO:0000256" key="1">
    <source>
        <dbReference type="ARBA" id="ARBA00004370"/>
    </source>
</evidence>
<dbReference type="Pfam" id="PF02104">
    <property type="entry name" value="SURF1"/>
    <property type="match status" value="1"/>
</dbReference>
<accession>A0A7C1T8X5</accession>
<proteinExistence type="inferred from homology"/>
<evidence type="ECO:0000256" key="4">
    <source>
        <dbReference type="ARBA" id="ARBA00022989"/>
    </source>
</evidence>
<dbReference type="CDD" id="cd06662">
    <property type="entry name" value="SURF1"/>
    <property type="match status" value="1"/>
</dbReference>
<evidence type="ECO:0000256" key="3">
    <source>
        <dbReference type="ARBA" id="ARBA00022692"/>
    </source>
</evidence>
<gene>
    <name evidence="7" type="ORF">ENP70_08505</name>
</gene>
<comment type="caution">
    <text evidence="7">The sequence shown here is derived from an EMBL/GenBank/DDBJ whole genome shotgun (WGS) entry which is preliminary data.</text>
</comment>
<feature type="transmembrane region" description="Helical" evidence="6">
    <location>
        <begin position="206"/>
        <end position="224"/>
    </location>
</feature>
<evidence type="ECO:0000256" key="5">
    <source>
        <dbReference type="ARBA" id="ARBA00023136"/>
    </source>
</evidence>
<evidence type="ECO:0000256" key="2">
    <source>
        <dbReference type="ARBA" id="ARBA00007165"/>
    </source>
</evidence>
<sequence>MTRAGRPWWIIGLGTLAVALLLGLGVWQLQRLQWKTALIERVEAGLLAPPVAAPGPADWAAVSFDTAEYRRVEVQGRYLPGDDILVKAVTARGSGFWVMSPFETREGWRLFVNRGFVPDDRRSQADRPRPDDEQEVTGLLRLTQPGGAFLRDNDPANGRWFSRDTVAMGGTLGLGDVAPYFIDADARGDALPIGGLTVVSFPNKHFGYAMTWFGLAAVFAYLLYRATRPGEPDR</sequence>
<dbReference type="InterPro" id="IPR045214">
    <property type="entry name" value="Surf1/Surf4"/>
</dbReference>